<keyword evidence="2" id="KW-1003">Cell membrane</keyword>
<sequence length="212" mass="22490">MAFEIWVAFVVTASVVLVVPGPTVVFVVAKVTDLGLRRSVPVACGVLAGDLVCMSLSLVGVGLVLATSAVAFSIVKWLGIAYLVYLGVEMMAKARRHRITEGDHSVGPRKAGESTRSLFANAFLINSLHPKGIIFYSSFMPQFVSGDTSATLQFLIMGMTFLGLAALNLLMYMAMARQLKRVTGPGRARTGRWAGYVSGGILIATGLCAAVM</sequence>
<dbReference type="EMBL" id="CAADHO010000003">
    <property type="protein sequence ID" value="VFQ44659.1"/>
    <property type="molecule type" value="Genomic_DNA"/>
</dbReference>
<reference evidence="7 8" key="1">
    <citation type="submission" date="2019-03" db="EMBL/GenBank/DDBJ databases">
        <authorList>
            <person name="Nijsse B."/>
        </authorList>
    </citation>
    <scope>NUCLEOTIDE SEQUENCE [LARGE SCALE GENOMIC DNA]</scope>
    <source>
        <strain evidence="7">Desulfoluna butyratoxydans MSL71</strain>
    </source>
</reference>
<evidence type="ECO:0000313" key="7">
    <source>
        <dbReference type="EMBL" id="VFQ44659.1"/>
    </source>
</evidence>
<evidence type="ECO:0000313" key="8">
    <source>
        <dbReference type="Proteomes" id="UP000507962"/>
    </source>
</evidence>
<dbReference type="Pfam" id="PF01810">
    <property type="entry name" value="LysE"/>
    <property type="match status" value="1"/>
</dbReference>
<organism evidence="7 8">
    <name type="scientific">Desulfoluna butyratoxydans</name>
    <dbReference type="NCBI Taxonomy" id="231438"/>
    <lineage>
        <taxon>Bacteria</taxon>
        <taxon>Pseudomonadati</taxon>
        <taxon>Thermodesulfobacteriota</taxon>
        <taxon>Desulfobacteria</taxon>
        <taxon>Desulfobacterales</taxon>
        <taxon>Desulfolunaceae</taxon>
        <taxon>Desulfoluna</taxon>
    </lineage>
</organism>
<dbReference type="AlphaFoldDB" id="A0A4U8YN86"/>
<keyword evidence="5 6" id="KW-0472">Membrane</keyword>
<feature type="transmembrane region" description="Helical" evidence="6">
    <location>
        <begin position="193"/>
        <end position="211"/>
    </location>
</feature>
<dbReference type="PANTHER" id="PTHR30086:SF20">
    <property type="entry name" value="ARGININE EXPORTER PROTEIN ARGO-RELATED"/>
    <property type="match status" value="1"/>
</dbReference>
<keyword evidence="4 6" id="KW-1133">Transmembrane helix</keyword>
<feature type="transmembrane region" description="Helical" evidence="6">
    <location>
        <begin position="40"/>
        <end position="63"/>
    </location>
</feature>
<dbReference type="InterPro" id="IPR001123">
    <property type="entry name" value="LeuE-type"/>
</dbReference>
<feature type="transmembrane region" description="Helical" evidence="6">
    <location>
        <begin position="118"/>
        <end position="139"/>
    </location>
</feature>
<evidence type="ECO:0000256" key="5">
    <source>
        <dbReference type="ARBA" id="ARBA00023136"/>
    </source>
</evidence>
<accession>A0A4U8YN86</accession>
<dbReference type="GO" id="GO:0005886">
    <property type="term" value="C:plasma membrane"/>
    <property type="evidence" value="ECO:0007669"/>
    <property type="project" value="UniProtKB-SubCell"/>
</dbReference>
<name>A0A4U8YN86_9BACT</name>
<proteinExistence type="predicted"/>
<gene>
    <name evidence="7" type="ORF">MSL71_23080</name>
</gene>
<evidence type="ECO:0000256" key="2">
    <source>
        <dbReference type="ARBA" id="ARBA00022475"/>
    </source>
</evidence>
<feature type="transmembrane region" description="Helical" evidence="6">
    <location>
        <begin position="151"/>
        <end position="172"/>
    </location>
</feature>
<evidence type="ECO:0000256" key="3">
    <source>
        <dbReference type="ARBA" id="ARBA00022692"/>
    </source>
</evidence>
<dbReference type="GO" id="GO:0015171">
    <property type="term" value="F:amino acid transmembrane transporter activity"/>
    <property type="evidence" value="ECO:0007669"/>
    <property type="project" value="TreeGrafter"/>
</dbReference>
<evidence type="ECO:0000256" key="4">
    <source>
        <dbReference type="ARBA" id="ARBA00022989"/>
    </source>
</evidence>
<protein>
    <submittedName>
        <fullName evidence="7">Amino acid exporter protein leue-type</fullName>
    </submittedName>
</protein>
<keyword evidence="3 6" id="KW-0812">Transmembrane</keyword>
<evidence type="ECO:0000256" key="6">
    <source>
        <dbReference type="SAM" id="Phobius"/>
    </source>
</evidence>
<feature type="transmembrane region" description="Helical" evidence="6">
    <location>
        <begin position="69"/>
        <end position="88"/>
    </location>
</feature>
<dbReference type="Proteomes" id="UP000507962">
    <property type="component" value="Unassembled WGS sequence"/>
</dbReference>
<comment type="subcellular location">
    <subcellularLocation>
        <location evidence="1">Cell membrane</location>
        <topology evidence="1">Multi-pass membrane protein</topology>
    </subcellularLocation>
</comment>
<dbReference type="PANTHER" id="PTHR30086">
    <property type="entry name" value="ARGININE EXPORTER PROTEIN ARGO"/>
    <property type="match status" value="1"/>
</dbReference>
<keyword evidence="8" id="KW-1185">Reference proteome</keyword>
<feature type="transmembrane region" description="Helical" evidence="6">
    <location>
        <begin position="6"/>
        <end position="28"/>
    </location>
</feature>
<dbReference type="PIRSF" id="PIRSF006324">
    <property type="entry name" value="LeuE"/>
    <property type="match status" value="1"/>
</dbReference>
<dbReference type="RefSeq" id="WP_180140369.1">
    <property type="nucleotide sequence ID" value="NZ_CAADHO010000003.1"/>
</dbReference>
<evidence type="ECO:0000256" key="1">
    <source>
        <dbReference type="ARBA" id="ARBA00004651"/>
    </source>
</evidence>